<proteinExistence type="predicted"/>
<evidence type="ECO:0000313" key="3">
    <source>
        <dbReference type="Proteomes" id="UP000765509"/>
    </source>
</evidence>
<sequence length="210" mass="23697">MAMARGHSSLGQLSPMGFKCQSKFYFSSLSHFSSRNHTDLYPLRIEPNQPNPPQQDSPVPSLPCKQTPWQPTQWLEDLFLGKQPEFHLLSTFDSSELTAPPFVEPCQTDEPPIPGPSPSPEPHEEVLTCEPEPEVAPTQSMEEPFGKLKLSFFTLPKFPHLSFDHLQLFPLHPTLSSPLTIRPSDPPSRYQAPLIPTMMLARKLPTYNQL</sequence>
<dbReference type="AlphaFoldDB" id="A0A9Q3CLR2"/>
<dbReference type="EMBL" id="AVOT02009124">
    <property type="protein sequence ID" value="MBW0487411.1"/>
    <property type="molecule type" value="Genomic_DNA"/>
</dbReference>
<organism evidence="2 3">
    <name type="scientific">Austropuccinia psidii MF-1</name>
    <dbReference type="NCBI Taxonomy" id="1389203"/>
    <lineage>
        <taxon>Eukaryota</taxon>
        <taxon>Fungi</taxon>
        <taxon>Dikarya</taxon>
        <taxon>Basidiomycota</taxon>
        <taxon>Pucciniomycotina</taxon>
        <taxon>Pucciniomycetes</taxon>
        <taxon>Pucciniales</taxon>
        <taxon>Sphaerophragmiaceae</taxon>
        <taxon>Austropuccinia</taxon>
    </lineage>
</organism>
<protein>
    <submittedName>
        <fullName evidence="2">Uncharacterized protein</fullName>
    </submittedName>
</protein>
<accession>A0A9Q3CLR2</accession>
<comment type="caution">
    <text evidence="2">The sequence shown here is derived from an EMBL/GenBank/DDBJ whole genome shotgun (WGS) entry which is preliminary data.</text>
</comment>
<evidence type="ECO:0000256" key="1">
    <source>
        <dbReference type="SAM" id="MobiDB-lite"/>
    </source>
</evidence>
<reference evidence="2" key="1">
    <citation type="submission" date="2021-03" db="EMBL/GenBank/DDBJ databases">
        <title>Draft genome sequence of rust myrtle Austropuccinia psidii MF-1, a brazilian biotype.</title>
        <authorList>
            <person name="Quecine M.C."/>
            <person name="Pachon D.M.R."/>
            <person name="Bonatelli M.L."/>
            <person name="Correr F.H."/>
            <person name="Franceschini L.M."/>
            <person name="Leite T.F."/>
            <person name="Margarido G.R.A."/>
            <person name="Almeida C.A."/>
            <person name="Ferrarezi J.A."/>
            <person name="Labate C.A."/>
        </authorList>
    </citation>
    <scope>NUCLEOTIDE SEQUENCE</scope>
    <source>
        <strain evidence="2">MF-1</strain>
    </source>
</reference>
<dbReference type="Proteomes" id="UP000765509">
    <property type="component" value="Unassembled WGS sequence"/>
</dbReference>
<keyword evidence="3" id="KW-1185">Reference proteome</keyword>
<feature type="region of interest" description="Disordered" evidence="1">
    <location>
        <begin position="41"/>
        <end position="66"/>
    </location>
</feature>
<gene>
    <name evidence="2" type="ORF">O181_027126</name>
</gene>
<evidence type="ECO:0000313" key="2">
    <source>
        <dbReference type="EMBL" id="MBW0487411.1"/>
    </source>
</evidence>
<name>A0A9Q3CLR2_9BASI</name>